<comment type="caution">
    <text evidence="3">The sequence shown here is derived from an EMBL/GenBank/DDBJ whole genome shotgun (WGS) entry which is preliminary data.</text>
</comment>
<dbReference type="InterPro" id="IPR057352">
    <property type="entry name" value="TPR_TmcB/C"/>
</dbReference>
<dbReference type="SMART" id="SM00386">
    <property type="entry name" value="HAT"/>
    <property type="match status" value="2"/>
</dbReference>
<dbReference type="GO" id="GO:0006396">
    <property type="term" value="P:RNA processing"/>
    <property type="evidence" value="ECO:0007669"/>
    <property type="project" value="InterPro"/>
</dbReference>
<dbReference type="Pfam" id="PF25474">
    <property type="entry name" value="TPR_TmcB"/>
    <property type="match status" value="1"/>
</dbReference>
<evidence type="ECO:0000256" key="1">
    <source>
        <dbReference type="SAM" id="MobiDB-lite"/>
    </source>
</evidence>
<dbReference type="SUPFAM" id="SSF48452">
    <property type="entry name" value="TPR-like"/>
    <property type="match status" value="1"/>
</dbReference>
<sequence length="358" mass="39606">MLLKSASTPLLGSLLTSISESPNHFQCDASIKHTPSPGYNNILHCNSGTQFFSTFSCNSSPMSPALAFSKNGLVRRANSESNLESLVDSSNDVDEINLLNMPKKFQRKSNSSFLETIPSFSFHNNLSYGSDYEHSDEEDEATNDSSKKHELLGSVDQYSMTNRSVMMGYDIGYGNNVKYEDSGEMFLARGLGVAEFCFADVGGTCGGGGDSGGYRPVAFDKEGGDNNHGIGVEEHYKKMLEGSPSNPLYLRNYAQFLYQVKQDLEGAEEYYSRAILADPSDGEVLSQYAKLVWELHHDEERATLYFERAVQTASENSHVHAAYANFLWEVEDEVDETTKESHEMQSLFSTGAISTIAY</sequence>
<name>A0AAV3PB75_LITER</name>
<dbReference type="InterPro" id="IPR003107">
    <property type="entry name" value="HAT"/>
</dbReference>
<dbReference type="EMBL" id="BAABME010032181">
    <property type="protein sequence ID" value="GAA0148591.1"/>
    <property type="molecule type" value="Genomic_DNA"/>
</dbReference>
<accession>A0AAV3PB75</accession>
<evidence type="ECO:0000313" key="4">
    <source>
        <dbReference type="Proteomes" id="UP001454036"/>
    </source>
</evidence>
<feature type="domain" description="TmcB/TmcC TPR repeats" evidence="2">
    <location>
        <begin position="232"/>
        <end position="276"/>
    </location>
</feature>
<dbReference type="Proteomes" id="UP001454036">
    <property type="component" value="Unassembled WGS sequence"/>
</dbReference>
<keyword evidence="4" id="KW-1185">Reference proteome</keyword>
<feature type="region of interest" description="Disordered" evidence="1">
    <location>
        <begin position="131"/>
        <end position="153"/>
    </location>
</feature>
<dbReference type="PANTHER" id="PTHR26312">
    <property type="entry name" value="TETRATRICOPEPTIDE REPEAT PROTEIN 5"/>
    <property type="match status" value="1"/>
</dbReference>
<dbReference type="PANTHER" id="PTHR26312:SF221">
    <property type="entry name" value="OS04G0510600 PROTEIN"/>
    <property type="match status" value="1"/>
</dbReference>
<protein>
    <recommendedName>
        <fullName evidence="2">TmcB/TmcC TPR repeats domain-containing protein</fullName>
    </recommendedName>
</protein>
<proteinExistence type="predicted"/>
<evidence type="ECO:0000313" key="3">
    <source>
        <dbReference type="EMBL" id="GAA0148591.1"/>
    </source>
</evidence>
<organism evidence="3 4">
    <name type="scientific">Lithospermum erythrorhizon</name>
    <name type="common">Purple gromwell</name>
    <name type="synonym">Lithospermum officinale var. erythrorhizon</name>
    <dbReference type="NCBI Taxonomy" id="34254"/>
    <lineage>
        <taxon>Eukaryota</taxon>
        <taxon>Viridiplantae</taxon>
        <taxon>Streptophyta</taxon>
        <taxon>Embryophyta</taxon>
        <taxon>Tracheophyta</taxon>
        <taxon>Spermatophyta</taxon>
        <taxon>Magnoliopsida</taxon>
        <taxon>eudicotyledons</taxon>
        <taxon>Gunneridae</taxon>
        <taxon>Pentapetalae</taxon>
        <taxon>asterids</taxon>
        <taxon>lamiids</taxon>
        <taxon>Boraginales</taxon>
        <taxon>Boraginaceae</taxon>
        <taxon>Boraginoideae</taxon>
        <taxon>Lithospermeae</taxon>
        <taxon>Lithospermum</taxon>
    </lineage>
</organism>
<reference evidence="3 4" key="1">
    <citation type="submission" date="2024-01" db="EMBL/GenBank/DDBJ databases">
        <title>The complete chloroplast genome sequence of Lithospermum erythrorhizon: insights into the phylogenetic relationship among Boraginaceae species and the maternal lineages of purple gromwells.</title>
        <authorList>
            <person name="Okada T."/>
            <person name="Watanabe K."/>
        </authorList>
    </citation>
    <scope>NUCLEOTIDE SEQUENCE [LARGE SCALE GENOMIC DNA]</scope>
</reference>
<dbReference type="AlphaFoldDB" id="A0AAV3PB75"/>
<dbReference type="Gene3D" id="1.25.40.10">
    <property type="entry name" value="Tetratricopeptide repeat domain"/>
    <property type="match status" value="1"/>
</dbReference>
<evidence type="ECO:0000259" key="2">
    <source>
        <dbReference type="Pfam" id="PF25474"/>
    </source>
</evidence>
<gene>
    <name evidence="3" type="ORF">LIER_43012</name>
</gene>
<dbReference type="InterPro" id="IPR011990">
    <property type="entry name" value="TPR-like_helical_dom_sf"/>
</dbReference>